<keyword evidence="9 15" id="KW-0472">Membrane</keyword>
<dbReference type="InterPro" id="IPR000725">
    <property type="entry name" value="Olfact_rcpt"/>
</dbReference>
<evidence type="ECO:0000256" key="6">
    <source>
        <dbReference type="ARBA" id="ARBA00022725"/>
    </source>
</evidence>
<protein>
    <recommendedName>
        <fullName evidence="15">Olfactory receptor</fullName>
    </recommendedName>
</protein>
<dbReference type="PRINTS" id="PR00237">
    <property type="entry name" value="GPCRRHODOPSN"/>
</dbReference>
<dbReference type="InterPro" id="IPR017452">
    <property type="entry name" value="GPCR_Rhodpsn_7TM"/>
</dbReference>
<evidence type="ECO:0000259" key="16">
    <source>
        <dbReference type="PROSITE" id="PS50262"/>
    </source>
</evidence>
<evidence type="ECO:0000256" key="13">
    <source>
        <dbReference type="ARBA" id="ARBA00023224"/>
    </source>
</evidence>
<dbReference type="PANTHER" id="PTHR24242">
    <property type="entry name" value="G-PROTEIN COUPLED RECEPTOR"/>
    <property type="match status" value="1"/>
</dbReference>
<evidence type="ECO:0000256" key="10">
    <source>
        <dbReference type="ARBA" id="ARBA00023157"/>
    </source>
</evidence>
<dbReference type="PROSITE" id="PS50262">
    <property type="entry name" value="G_PROTEIN_RECEP_F1_2"/>
    <property type="match status" value="1"/>
</dbReference>
<feature type="transmembrane region" description="Helical" evidence="15">
    <location>
        <begin position="22"/>
        <end position="47"/>
    </location>
</feature>
<evidence type="ECO:0000256" key="7">
    <source>
        <dbReference type="ARBA" id="ARBA00022989"/>
    </source>
</evidence>
<dbReference type="Gene3D" id="1.20.1070.10">
    <property type="entry name" value="Rhodopsin 7-helix transmembrane proteins"/>
    <property type="match status" value="1"/>
</dbReference>
<dbReference type="OrthoDB" id="6144223at2759"/>
<evidence type="ECO:0000256" key="2">
    <source>
        <dbReference type="ARBA" id="ARBA00010663"/>
    </source>
</evidence>
<evidence type="ECO:0000256" key="4">
    <source>
        <dbReference type="ARBA" id="ARBA00022606"/>
    </source>
</evidence>
<feature type="non-terminal residue" evidence="17">
    <location>
        <position position="1"/>
    </location>
</feature>
<organism evidence="17 18">
    <name type="scientific">Hymenochirus boettgeri</name>
    <name type="common">Congo dwarf clawed frog</name>
    <dbReference type="NCBI Taxonomy" id="247094"/>
    <lineage>
        <taxon>Eukaryota</taxon>
        <taxon>Metazoa</taxon>
        <taxon>Chordata</taxon>
        <taxon>Craniata</taxon>
        <taxon>Vertebrata</taxon>
        <taxon>Euteleostomi</taxon>
        <taxon>Amphibia</taxon>
        <taxon>Batrachia</taxon>
        <taxon>Anura</taxon>
        <taxon>Pipoidea</taxon>
        <taxon>Pipidae</taxon>
        <taxon>Pipinae</taxon>
        <taxon>Hymenochirus</taxon>
    </lineage>
</organism>
<dbReference type="SUPFAM" id="SSF81321">
    <property type="entry name" value="Family A G protein-coupled receptor-like"/>
    <property type="match status" value="1"/>
</dbReference>
<evidence type="ECO:0000256" key="15">
    <source>
        <dbReference type="RuleBase" id="RU363047"/>
    </source>
</evidence>
<dbReference type="Proteomes" id="UP000812440">
    <property type="component" value="Chromosome 8_10"/>
</dbReference>
<comment type="caution">
    <text evidence="17">The sequence shown here is derived from an EMBL/GenBank/DDBJ whole genome shotgun (WGS) entry which is preliminary data.</text>
</comment>
<dbReference type="EMBL" id="JAACNH010000003">
    <property type="protein sequence ID" value="KAG8446456.1"/>
    <property type="molecule type" value="Genomic_DNA"/>
</dbReference>
<dbReference type="InterPro" id="IPR000276">
    <property type="entry name" value="GPCR_Rhodpsn"/>
</dbReference>
<feature type="transmembrane region" description="Helical" evidence="15">
    <location>
        <begin position="137"/>
        <end position="157"/>
    </location>
</feature>
<evidence type="ECO:0000256" key="8">
    <source>
        <dbReference type="ARBA" id="ARBA00023040"/>
    </source>
</evidence>
<dbReference type="FunFam" id="1.10.1220.70:FF:000001">
    <property type="entry name" value="Olfactory receptor"/>
    <property type="match status" value="1"/>
</dbReference>
<evidence type="ECO:0000313" key="18">
    <source>
        <dbReference type="Proteomes" id="UP000812440"/>
    </source>
</evidence>
<sequence>TNQTEITEFILLGIEGPQTVNLFLYFVFLVLYILTTCGNLLIIVLFLKSQHLSFPLYFFLTNLSICDISLSTIVAPTLFSNLLRGRLSISVTDCFLQVYAYGSTLSAECNLLAVMSYDRYLAICNPLHYIRIMTPNLRANLVLFSWLSSFLYCFIAILEVLSLEFCGCNVINYIYCEIVPLLAISCKNTTILQLTTTAMSVPIILIPFLFILLTYVHIALTILKIPSVSGRKKAFSTCSSHLTVVCMFFGVLIAKYMVASNDQSLNLNKAISLLYTAVTPFLNPIVYSLRSKDIRTAAFKLFTGIK</sequence>
<gene>
    <name evidence="17" type="ORF">GDO86_014060</name>
</gene>
<feature type="transmembrane region" description="Helical" evidence="15">
    <location>
        <begin position="270"/>
        <end position="289"/>
    </location>
</feature>
<feature type="transmembrane region" description="Helical" evidence="15">
    <location>
        <begin position="235"/>
        <end position="258"/>
    </location>
</feature>
<comment type="subcellular location">
    <subcellularLocation>
        <location evidence="1 15">Cell membrane</location>
        <topology evidence="1 15">Multi-pass membrane protein</topology>
    </subcellularLocation>
</comment>
<evidence type="ECO:0000256" key="12">
    <source>
        <dbReference type="ARBA" id="ARBA00023180"/>
    </source>
</evidence>
<feature type="transmembrane region" description="Helical" evidence="15">
    <location>
        <begin position="54"/>
        <end position="78"/>
    </location>
</feature>
<feature type="domain" description="G-protein coupled receptors family 1 profile" evidence="16">
    <location>
        <begin position="38"/>
        <end position="287"/>
    </location>
</feature>
<keyword evidence="5 14" id="KW-0812">Transmembrane</keyword>
<dbReference type="InterPro" id="IPR050939">
    <property type="entry name" value="Olfactory_GPCR1"/>
</dbReference>
<keyword evidence="4 15" id="KW-0716">Sensory transduction</keyword>
<evidence type="ECO:0000256" key="11">
    <source>
        <dbReference type="ARBA" id="ARBA00023170"/>
    </source>
</evidence>
<comment type="similarity">
    <text evidence="2 14">Belongs to the G-protein coupled receptor 1 family.</text>
</comment>
<keyword evidence="12" id="KW-0325">Glycoprotein</keyword>
<dbReference type="GO" id="GO:0005886">
    <property type="term" value="C:plasma membrane"/>
    <property type="evidence" value="ECO:0007669"/>
    <property type="project" value="UniProtKB-SubCell"/>
</dbReference>
<proteinExistence type="inferred from homology"/>
<dbReference type="GO" id="GO:0004984">
    <property type="term" value="F:olfactory receptor activity"/>
    <property type="evidence" value="ECO:0007669"/>
    <property type="project" value="InterPro"/>
</dbReference>
<keyword evidence="18" id="KW-1185">Reference proteome</keyword>
<dbReference type="PRINTS" id="PR00245">
    <property type="entry name" value="OLFACTORYR"/>
</dbReference>
<keyword evidence="3 15" id="KW-1003">Cell membrane</keyword>
<evidence type="ECO:0000256" key="9">
    <source>
        <dbReference type="ARBA" id="ARBA00023136"/>
    </source>
</evidence>
<keyword evidence="10" id="KW-1015">Disulfide bond</keyword>
<accession>A0A8T2JVS9</accession>
<reference evidence="17" key="1">
    <citation type="thesis" date="2020" institute="ProQuest LLC" country="789 East Eisenhower Parkway, Ann Arbor, MI, USA">
        <title>Comparative Genomics and Chromosome Evolution.</title>
        <authorList>
            <person name="Mudd A.B."/>
        </authorList>
    </citation>
    <scope>NUCLEOTIDE SEQUENCE</scope>
    <source>
        <strain evidence="17">Female2</strain>
        <tissue evidence="17">Blood</tissue>
    </source>
</reference>
<keyword evidence="8 14" id="KW-0297">G-protein coupled receptor</keyword>
<name>A0A8T2JVS9_9PIPI</name>
<keyword evidence="11 14" id="KW-0675">Receptor</keyword>
<dbReference type="AlphaFoldDB" id="A0A8T2JVS9"/>
<dbReference type="GO" id="GO:0004930">
    <property type="term" value="F:G protein-coupled receptor activity"/>
    <property type="evidence" value="ECO:0007669"/>
    <property type="project" value="UniProtKB-KW"/>
</dbReference>
<keyword evidence="7 15" id="KW-1133">Transmembrane helix</keyword>
<feature type="transmembrane region" description="Helical" evidence="15">
    <location>
        <begin position="203"/>
        <end position="223"/>
    </location>
</feature>
<dbReference type="FunFam" id="1.20.1070.10:FF:000010">
    <property type="entry name" value="Olfactory receptor"/>
    <property type="match status" value="1"/>
</dbReference>
<evidence type="ECO:0000256" key="1">
    <source>
        <dbReference type="ARBA" id="ARBA00004651"/>
    </source>
</evidence>
<dbReference type="PANTHER" id="PTHR24242:SF409">
    <property type="entry name" value="OLFACTORY RECEPTOR"/>
    <property type="match status" value="1"/>
</dbReference>
<evidence type="ECO:0000256" key="5">
    <source>
        <dbReference type="ARBA" id="ARBA00022692"/>
    </source>
</evidence>
<evidence type="ECO:0000256" key="3">
    <source>
        <dbReference type="ARBA" id="ARBA00022475"/>
    </source>
</evidence>
<evidence type="ECO:0000256" key="14">
    <source>
        <dbReference type="RuleBase" id="RU000688"/>
    </source>
</evidence>
<dbReference type="PROSITE" id="PS00237">
    <property type="entry name" value="G_PROTEIN_RECEP_F1_1"/>
    <property type="match status" value="1"/>
</dbReference>
<evidence type="ECO:0000313" key="17">
    <source>
        <dbReference type="EMBL" id="KAG8446456.1"/>
    </source>
</evidence>
<keyword evidence="6 15" id="KW-0552">Olfaction</keyword>
<keyword evidence="13 14" id="KW-0807">Transducer</keyword>
<dbReference type="Pfam" id="PF13853">
    <property type="entry name" value="7tm_4"/>
    <property type="match status" value="1"/>
</dbReference>